<reference evidence="8 9" key="1">
    <citation type="journal article" date="2022" name="Nat. Microbiol.">
        <title>RNA viromes from terrestrial sites across China expand environmental viral diversity.</title>
        <authorList>
            <person name="Chiapello M."/>
            <person name="Rodriguez-Romero J."/>
            <person name="Ayllon M.A."/>
            <person name="Turina M."/>
        </authorList>
    </citation>
    <scope>NUCLEOTIDE SEQUENCE [LARGE SCALE GENOMIC DNA]</scope>
    <source>
        <strain evidence="8">251-k141_35394</strain>
    </source>
</reference>
<accession>A0ABY3SVB1</accession>
<evidence type="ECO:0000256" key="1">
    <source>
        <dbReference type="ARBA" id="ARBA00012494"/>
    </source>
</evidence>
<dbReference type="EMBL" id="MZ679686">
    <property type="protein sequence ID" value="UJQ85503.1"/>
    <property type="molecule type" value="Genomic_RNA"/>
</dbReference>
<dbReference type="SUPFAM" id="SSF56672">
    <property type="entry name" value="DNA/RNA polymerases"/>
    <property type="match status" value="1"/>
</dbReference>
<keyword evidence="2" id="KW-0696">RNA-directed RNA polymerase</keyword>
<organism evidence="8 9">
    <name type="scientific">Leviviridae sp</name>
    <dbReference type="NCBI Taxonomy" id="2027243"/>
    <lineage>
        <taxon>Viruses</taxon>
        <taxon>Riboviria</taxon>
        <taxon>Orthornavirae</taxon>
        <taxon>Lenarviricota</taxon>
        <taxon>Leviviricetes</taxon>
        <taxon>Norzivirales</taxon>
        <taxon>Fiersviridae</taxon>
    </lineage>
</organism>
<dbReference type="EC" id="2.7.7.48" evidence="1"/>
<keyword evidence="4" id="KW-0548">Nucleotidyltransferase</keyword>
<evidence type="ECO:0000256" key="2">
    <source>
        <dbReference type="ARBA" id="ARBA00022484"/>
    </source>
</evidence>
<protein>
    <recommendedName>
        <fullName evidence="1">RNA-directed RNA polymerase</fullName>
        <ecNumber evidence="1">2.7.7.48</ecNumber>
    </recommendedName>
    <alternativeName>
        <fullName evidence="6">RNA replicase beta chain</fullName>
    </alternativeName>
</protein>
<keyword evidence="5" id="KW-0693">Viral RNA replication</keyword>
<sequence length="657" mass="74791">MLLTDQQEYLFGLYRALSKDCAREVPGLHEQELERDVSRLLSCVKHRGSRVLTIDLPDMGKHFDLCLSTGRLTKFPGPLARTRNKASSIPRLFWGLMVRVFDDHGVLRATPCTVSIRFLRQFYYLAKKWKVQCDESYTYNEVRDFYRVDQQLRHPTLQWGDPDLYGGDRFAHNDSFVDGTLLPWTRDPSDDLFGEGNHWGSVADAGRLLAILQRVCDSMSSALGVFEVDDWLPQHGPGAVSDRLRNLSKYEFPNWPERLESVFPSSRFAFANEGVWSEELLGESLHSRFEGGETYSKLIAVPKTQKGPRLIAAEPTCNLWCQQVIRKYLMSRTRSSWLGRMINFNDQTPNQELALAASHSGLLATVDLKAASDRMSCWVVERAFRGRRDLLEALNASRTCYILNSIDKKSPMFYKLRKLSTMGSAITFPIQSLVFASIALASLMYEERTISMTRMKALSRLVRVFGDDIIVPTHSLGTLRQLLKVLGFEVNPLKTFGTGKFRESCGVDAYDGVDVTPAYALSLPTRSKPESVMSAAAQAHNFALRNLWFCAEYHEWSARERGLGLDLPYVTPGSGNLGWPSVLGESYDHLEQRWNKDLWRLEARMRVLSSRSERKADRGASRLLQYFVEEPPVHTKWTGGYDVRSVVMSRPRWVPIP</sequence>
<dbReference type="Proteomes" id="UP001059147">
    <property type="component" value="Segment"/>
</dbReference>
<evidence type="ECO:0000256" key="7">
    <source>
        <dbReference type="ARBA" id="ARBA00048744"/>
    </source>
</evidence>
<evidence type="ECO:0000256" key="3">
    <source>
        <dbReference type="ARBA" id="ARBA00022679"/>
    </source>
</evidence>
<dbReference type="Pfam" id="PF03431">
    <property type="entry name" value="RNA_replicase_B"/>
    <property type="match status" value="1"/>
</dbReference>
<comment type="catalytic activity">
    <reaction evidence="7">
        <text>RNA(n) + a ribonucleoside 5'-triphosphate = RNA(n+1) + diphosphate</text>
        <dbReference type="Rhea" id="RHEA:21248"/>
        <dbReference type="Rhea" id="RHEA-COMP:14527"/>
        <dbReference type="Rhea" id="RHEA-COMP:17342"/>
        <dbReference type="ChEBI" id="CHEBI:33019"/>
        <dbReference type="ChEBI" id="CHEBI:61557"/>
        <dbReference type="ChEBI" id="CHEBI:140395"/>
        <dbReference type="EC" id="2.7.7.48"/>
    </reaction>
</comment>
<evidence type="ECO:0000313" key="8">
    <source>
        <dbReference type="EMBL" id="UJQ85503.1"/>
    </source>
</evidence>
<evidence type="ECO:0000313" key="9">
    <source>
        <dbReference type="Proteomes" id="UP001059147"/>
    </source>
</evidence>
<name>A0ABY3SVB1_9VIRU</name>
<dbReference type="InterPro" id="IPR005093">
    <property type="entry name" value="RNArep_beta"/>
</dbReference>
<keyword evidence="9" id="KW-1185">Reference proteome</keyword>
<dbReference type="InterPro" id="IPR043502">
    <property type="entry name" value="DNA/RNA_pol_sf"/>
</dbReference>
<evidence type="ECO:0000256" key="6">
    <source>
        <dbReference type="ARBA" id="ARBA00030248"/>
    </source>
</evidence>
<keyword evidence="3" id="KW-0808">Transferase</keyword>
<proteinExistence type="predicted"/>
<evidence type="ECO:0000256" key="4">
    <source>
        <dbReference type="ARBA" id="ARBA00022695"/>
    </source>
</evidence>
<evidence type="ECO:0000256" key="5">
    <source>
        <dbReference type="ARBA" id="ARBA00022953"/>
    </source>
</evidence>